<dbReference type="HOGENOM" id="CLU_541017_0_0_1"/>
<organism evidence="1 2">
    <name type="scientific">Wickerhamomyces ciferrii (strain ATCC 14091 / BCRC 22168 / CBS 111 / JCM 3599 / NBRC 0793 / NRRL Y-1031 F-60-10)</name>
    <name type="common">Yeast</name>
    <name type="synonym">Pichia ciferrii</name>
    <dbReference type="NCBI Taxonomy" id="1206466"/>
    <lineage>
        <taxon>Eukaryota</taxon>
        <taxon>Fungi</taxon>
        <taxon>Dikarya</taxon>
        <taxon>Ascomycota</taxon>
        <taxon>Saccharomycotina</taxon>
        <taxon>Saccharomycetes</taxon>
        <taxon>Phaffomycetales</taxon>
        <taxon>Wickerhamomycetaceae</taxon>
        <taxon>Wickerhamomyces</taxon>
    </lineage>
</organism>
<dbReference type="Proteomes" id="UP000009328">
    <property type="component" value="Unassembled WGS sequence"/>
</dbReference>
<evidence type="ECO:0000313" key="1">
    <source>
        <dbReference type="EMBL" id="CCH42874.1"/>
    </source>
</evidence>
<gene>
    <name evidence="1" type="ORF">BN7_2419</name>
</gene>
<evidence type="ECO:0000313" key="2">
    <source>
        <dbReference type="Proteomes" id="UP000009328"/>
    </source>
</evidence>
<sequence length="463" mass="54554">MKECDPPDEPLEIVYSTRYETEVRLPSFIKKLFWKTQKAGYYIRFKCSEGSNFFFKHFKRAKESFMSIFSNDLMVKKEHKPEDEGPFATSNSDVQEIWFPSEIWLKIVQYDVNPGNMIRVNKRLFNLFSPMVYHSFHLDLVISSTYLLQKQYSHYLDFAWCYYFHPQDPYKLYENYQKSKTANYEFLDTSHRRFPNEGSFISNVELSSGAVVAIKTKIFRDFEDVERFFNRTITNENSYFKQFIQELSTNVSIIDDFNELLEDCYAFGKTIKNLSKNKTLNVLSCNTDSFQAFDFLTEEYEDCIRDNIQPPLFEEQTFELVSTSHLPNNDIFPENPYYKQMTIAGVLFDDLQQQKDRRRLHNIKSQEELEIYNPFKAWNSVNKPEYNFDSKKASSSKGPGTVQVHGRHFFTEEETHEFLSHFVGSVAVFESHRNLKSSTLISGVTKVFDNSQSTHDNDPLDIP</sequence>
<comment type="caution">
    <text evidence="1">The sequence shown here is derived from an EMBL/GenBank/DDBJ whole genome shotgun (WGS) entry which is preliminary data.</text>
</comment>
<dbReference type="AlphaFoldDB" id="K0KNC1"/>
<dbReference type="InParanoid" id="K0KNC1"/>
<dbReference type="EMBL" id="CAIF01000054">
    <property type="protein sequence ID" value="CCH42874.1"/>
    <property type="molecule type" value="Genomic_DNA"/>
</dbReference>
<name>K0KNC1_WICCF</name>
<proteinExistence type="predicted"/>
<keyword evidence="2" id="KW-1185">Reference proteome</keyword>
<reference evidence="1 2" key="1">
    <citation type="journal article" date="2012" name="Eukaryot. Cell">
        <title>Draft genome sequence of Wickerhamomyces ciferrii NRRL Y-1031 F-60-10.</title>
        <authorList>
            <person name="Schneider J."/>
            <person name="Andrea H."/>
            <person name="Blom J."/>
            <person name="Jaenicke S."/>
            <person name="Ruckert C."/>
            <person name="Schorsch C."/>
            <person name="Szczepanowski R."/>
            <person name="Farwick M."/>
            <person name="Goesmann A."/>
            <person name="Puhler A."/>
            <person name="Schaffer S."/>
            <person name="Tauch A."/>
            <person name="Kohler T."/>
            <person name="Brinkrolf K."/>
        </authorList>
    </citation>
    <scope>NUCLEOTIDE SEQUENCE [LARGE SCALE GENOMIC DNA]</scope>
    <source>
        <strain evidence="2">ATCC 14091 / BCRC 22168 / CBS 111 / JCM 3599 / NBRC 0793 / NRRL Y-1031 F-60-10</strain>
    </source>
</reference>
<accession>K0KNC1</accession>
<protein>
    <submittedName>
        <fullName evidence="1">Uncharacterized protein</fullName>
    </submittedName>
</protein>